<organism evidence="1 2">
    <name type="scientific">Botryotinia fuckeliana (strain T4)</name>
    <name type="common">Noble rot fungus</name>
    <name type="synonym">Botrytis cinerea</name>
    <dbReference type="NCBI Taxonomy" id="999810"/>
    <lineage>
        <taxon>Eukaryota</taxon>
        <taxon>Fungi</taxon>
        <taxon>Dikarya</taxon>
        <taxon>Ascomycota</taxon>
        <taxon>Pezizomycotina</taxon>
        <taxon>Leotiomycetes</taxon>
        <taxon>Helotiales</taxon>
        <taxon>Sclerotiniaceae</taxon>
        <taxon>Botrytis</taxon>
    </lineage>
</organism>
<dbReference type="Proteomes" id="UP000008177">
    <property type="component" value="Unplaced contigs"/>
</dbReference>
<name>G2YKK3_BOTF4</name>
<evidence type="ECO:0000313" key="1">
    <source>
        <dbReference type="EMBL" id="CCD52151.1"/>
    </source>
</evidence>
<reference evidence="2" key="1">
    <citation type="journal article" date="2011" name="PLoS Genet.">
        <title>Genomic analysis of the necrotrophic fungal pathogens Sclerotinia sclerotiorum and Botrytis cinerea.</title>
        <authorList>
            <person name="Amselem J."/>
            <person name="Cuomo C.A."/>
            <person name="van Kan J.A."/>
            <person name="Viaud M."/>
            <person name="Benito E.P."/>
            <person name="Couloux A."/>
            <person name="Coutinho P.M."/>
            <person name="de Vries R.P."/>
            <person name="Dyer P.S."/>
            <person name="Fillinger S."/>
            <person name="Fournier E."/>
            <person name="Gout L."/>
            <person name="Hahn M."/>
            <person name="Kohn L."/>
            <person name="Lapalu N."/>
            <person name="Plummer K.M."/>
            <person name="Pradier J.M."/>
            <person name="Quevillon E."/>
            <person name="Sharon A."/>
            <person name="Simon A."/>
            <person name="ten Have A."/>
            <person name="Tudzynski B."/>
            <person name="Tudzynski P."/>
            <person name="Wincker P."/>
            <person name="Andrew M."/>
            <person name="Anthouard V."/>
            <person name="Beever R.E."/>
            <person name="Beffa R."/>
            <person name="Benoit I."/>
            <person name="Bouzid O."/>
            <person name="Brault B."/>
            <person name="Chen Z."/>
            <person name="Choquer M."/>
            <person name="Collemare J."/>
            <person name="Cotton P."/>
            <person name="Danchin E.G."/>
            <person name="Da Silva C."/>
            <person name="Gautier A."/>
            <person name="Giraud C."/>
            <person name="Giraud T."/>
            <person name="Gonzalez C."/>
            <person name="Grossetete S."/>
            <person name="Guldener U."/>
            <person name="Henrissat B."/>
            <person name="Howlett B.J."/>
            <person name="Kodira C."/>
            <person name="Kretschmer M."/>
            <person name="Lappartient A."/>
            <person name="Leroch M."/>
            <person name="Levis C."/>
            <person name="Mauceli E."/>
            <person name="Neuveglise C."/>
            <person name="Oeser B."/>
            <person name="Pearson M."/>
            <person name="Poulain J."/>
            <person name="Poussereau N."/>
            <person name="Quesneville H."/>
            <person name="Rascle C."/>
            <person name="Schumacher J."/>
            <person name="Segurens B."/>
            <person name="Sexton A."/>
            <person name="Silva E."/>
            <person name="Sirven C."/>
            <person name="Soanes D.M."/>
            <person name="Talbot N.J."/>
            <person name="Templeton M."/>
            <person name="Yandava C."/>
            <person name="Yarden O."/>
            <person name="Zeng Q."/>
            <person name="Rollins J.A."/>
            <person name="Lebrun M.H."/>
            <person name="Dickman M."/>
        </authorList>
    </citation>
    <scope>NUCLEOTIDE SEQUENCE [LARGE SCALE GENOMIC DNA]</scope>
    <source>
        <strain evidence="2">T4</strain>
    </source>
</reference>
<dbReference type="InParanoid" id="G2YKK3"/>
<dbReference type="AlphaFoldDB" id="G2YKK3"/>
<accession>G2YKK3</accession>
<gene>
    <name evidence="1" type="ORF">BofuT4_uP079460.1</name>
</gene>
<dbReference type="HOGENOM" id="CLU_3335492_0_0_1"/>
<proteinExistence type="predicted"/>
<protein>
    <submittedName>
        <fullName evidence="1">Uncharacterized protein</fullName>
    </submittedName>
</protein>
<sequence length="38" mass="4432">MPCIRICIPEEIFDERYVAVNEPMRNPGQELDPLTWGV</sequence>
<dbReference type="EMBL" id="FQ790341">
    <property type="protein sequence ID" value="CCD52151.1"/>
    <property type="molecule type" value="Genomic_DNA"/>
</dbReference>
<evidence type="ECO:0000313" key="2">
    <source>
        <dbReference type="Proteomes" id="UP000008177"/>
    </source>
</evidence>